<dbReference type="GO" id="GO:0005634">
    <property type="term" value="C:nucleus"/>
    <property type="evidence" value="ECO:0007669"/>
    <property type="project" value="UniProtKB-SubCell"/>
</dbReference>
<evidence type="ECO:0000256" key="1">
    <source>
        <dbReference type="ARBA" id="ARBA00004123"/>
    </source>
</evidence>
<evidence type="ECO:0000256" key="5">
    <source>
        <dbReference type="ARBA" id="ARBA00022475"/>
    </source>
</evidence>
<dbReference type="SMART" id="SM01260">
    <property type="entry name" value="LANC_like"/>
    <property type="match status" value="1"/>
</dbReference>
<dbReference type="PRINTS" id="PR01950">
    <property type="entry name" value="LANCSUPER"/>
</dbReference>
<keyword evidence="16" id="KW-0479">Metal-binding</keyword>
<evidence type="ECO:0000256" key="2">
    <source>
        <dbReference type="ARBA" id="ARBA00004236"/>
    </source>
</evidence>
<keyword evidence="5" id="KW-1003">Cell membrane</keyword>
<dbReference type="InterPro" id="IPR020464">
    <property type="entry name" value="LanC-like_prot_euk"/>
</dbReference>
<dbReference type="GO" id="GO:0005886">
    <property type="term" value="C:plasma membrane"/>
    <property type="evidence" value="ECO:0007669"/>
    <property type="project" value="UniProtKB-SubCell"/>
</dbReference>
<evidence type="ECO:0000256" key="12">
    <source>
        <dbReference type="ARBA" id="ARBA00054156"/>
    </source>
</evidence>
<proteinExistence type="inferred from homology"/>
<evidence type="ECO:0000256" key="13">
    <source>
        <dbReference type="ARBA" id="ARBA00063110"/>
    </source>
</evidence>
<dbReference type="CDD" id="cd04794">
    <property type="entry name" value="euk_LANCL"/>
    <property type="match status" value="1"/>
</dbReference>
<dbReference type="GO" id="GO:0005975">
    <property type="term" value="P:carbohydrate metabolic process"/>
    <property type="evidence" value="ECO:0007669"/>
    <property type="project" value="InterPro"/>
</dbReference>
<evidence type="ECO:0000256" key="14">
    <source>
        <dbReference type="ARBA" id="ARBA00074151"/>
    </source>
</evidence>
<evidence type="ECO:0000313" key="18">
    <source>
        <dbReference type="Proteomes" id="UP000250572"/>
    </source>
</evidence>
<comment type="similarity">
    <text evidence="4">Belongs to the LanC-like protein family.</text>
</comment>
<evidence type="ECO:0000256" key="7">
    <source>
        <dbReference type="ARBA" id="ARBA00022553"/>
    </source>
</evidence>
<keyword evidence="9" id="KW-0472">Membrane</keyword>
<dbReference type="InterPro" id="IPR007822">
    <property type="entry name" value="LANC-like"/>
</dbReference>
<dbReference type="GO" id="GO:0031179">
    <property type="term" value="P:peptide modification"/>
    <property type="evidence" value="ECO:0007669"/>
    <property type="project" value="InterPro"/>
</dbReference>
<evidence type="ECO:0000313" key="17">
    <source>
        <dbReference type="EMBL" id="PWA27978.1"/>
    </source>
</evidence>
<dbReference type="PANTHER" id="PTHR12736">
    <property type="entry name" value="LANC-LIKE PROTEIN"/>
    <property type="match status" value="1"/>
</dbReference>
<evidence type="ECO:0000256" key="8">
    <source>
        <dbReference type="ARBA" id="ARBA00022707"/>
    </source>
</evidence>
<dbReference type="SUPFAM" id="SSF158745">
    <property type="entry name" value="LanC-like"/>
    <property type="match status" value="1"/>
</dbReference>
<keyword evidence="7" id="KW-0597">Phosphoprotein</keyword>
<comment type="subunit">
    <text evidence="13">Interacts with an array of inositol phospholipids such as phosphatidylinositol 3-phosphate (PI3P), phosphatidylinositol 4-phosphate (PI4P) and phosphatidylinositol 5-phosphate (PI5P). PIP-binding enhances membrane association.</text>
</comment>
<evidence type="ECO:0000256" key="16">
    <source>
        <dbReference type="PIRSR" id="PIRSR607822-1"/>
    </source>
</evidence>
<name>A0A315VWP2_GAMAF</name>
<dbReference type="GO" id="GO:0046872">
    <property type="term" value="F:metal ion binding"/>
    <property type="evidence" value="ECO:0007669"/>
    <property type="project" value="UniProtKB-KW"/>
</dbReference>
<keyword evidence="8" id="KW-0519">Myristate</keyword>
<dbReference type="PANTHER" id="PTHR12736:SF11">
    <property type="entry name" value="LANC-LIKE PROTEIN 2"/>
    <property type="match status" value="1"/>
</dbReference>
<keyword evidence="10" id="KW-0539">Nucleus</keyword>
<dbReference type="PRINTS" id="PR01951">
    <property type="entry name" value="LANCEUKARYTE"/>
</dbReference>
<dbReference type="GO" id="GO:0005737">
    <property type="term" value="C:cytoplasm"/>
    <property type="evidence" value="ECO:0007669"/>
    <property type="project" value="UniProtKB-SubCell"/>
</dbReference>
<feature type="binding site" evidence="16">
    <location>
        <position position="366"/>
    </location>
    <ligand>
        <name>Zn(2+)</name>
        <dbReference type="ChEBI" id="CHEBI:29105"/>
    </ligand>
</feature>
<organism evidence="17 18">
    <name type="scientific">Gambusia affinis</name>
    <name type="common">Western mosquitofish</name>
    <name type="synonym">Heterandria affinis</name>
    <dbReference type="NCBI Taxonomy" id="33528"/>
    <lineage>
        <taxon>Eukaryota</taxon>
        <taxon>Metazoa</taxon>
        <taxon>Chordata</taxon>
        <taxon>Craniata</taxon>
        <taxon>Vertebrata</taxon>
        <taxon>Euteleostomi</taxon>
        <taxon>Actinopterygii</taxon>
        <taxon>Neopterygii</taxon>
        <taxon>Teleostei</taxon>
        <taxon>Neoteleostei</taxon>
        <taxon>Acanthomorphata</taxon>
        <taxon>Ovalentaria</taxon>
        <taxon>Atherinomorphae</taxon>
        <taxon>Cyprinodontiformes</taxon>
        <taxon>Poeciliidae</taxon>
        <taxon>Poeciliinae</taxon>
        <taxon>Gambusia</taxon>
    </lineage>
</organism>
<reference evidence="17 18" key="1">
    <citation type="journal article" date="2018" name="G3 (Bethesda)">
        <title>A High-Quality Reference Genome for the Invasive Mosquitofish Gambusia affinis Using a Chicago Library.</title>
        <authorList>
            <person name="Hoffberg S.L."/>
            <person name="Troendle N.J."/>
            <person name="Glenn T.C."/>
            <person name="Mahmud O."/>
            <person name="Louha S."/>
            <person name="Chalopin D."/>
            <person name="Bennetzen J.L."/>
            <person name="Mauricio R."/>
        </authorList>
    </citation>
    <scope>NUCLEOTIDE SEQUENCE [LARGE SCALE GENOMIC DNA]</scope>
    <source>
        <strain evidence="17">NE01/NJP1002.9</strain>
        <tissue evidence="17">Muscle</tissue>
    </source>
</reference>
<dbReference type="Gene3D" id="1.50.10.10">
    <property type="match status" value="1"/>
</dbReference>
<evidence type="ECO:0000256" key="10">
    <source>
        <dbReference type="ARBA" id="ARBA00023242"/>
    </source>
</evidence>
<keyword evidence="6" id="KW-0963">Cytoplasm</keyword>
<dbReference type="AlphaFoldDB" id="A0A315VWP2"/>
<comment type="caution">
    <text evidence="17">The sequence shown here is derived from an EMBL/GenBank/DDBJ whole genome shotgun (WGS) entry which is preliminary data.</text>
</comment>
<keyword evidence="16" id="KW-0862">Zinc</keyword>
<dbReference type="Proteomes" id="UP000250572">
    <property type="component" value="Unassembled WGS sequence"/>
</dbReference>
<dbReference type="Pfam" id="PF05147">
    <property type="entry name" value="LANC_like"/>
    <property type="match status" value="1"/>
</dbReference>
<keyword evidence="18" id="KW-1185">Reference proteome</keyword>
<feature type="binding site" evidence="16">
    <location>
        <position position="412"/>
    </location>
    <ligand>
        <name>Zn(2+)</name>
        <dbReference type="ChEBI" id="CHEBI:29105"/>
    </ligand>
</feature>
<keyword evidence="11" id="KW-0449">Lipoprotein</keyword>
<evidence type="ECO:0000256" key="6">
    <source>
        <dbReference type="ARBA" id="ARBA00022490"/>
    </source>
</evidence>
<comment type="function">
    <text evidence="12">Necessary for abscisic acid (ABA) binding on the cell membrane and activation of the ABA signaling pathway in granulocytes.</text>
</comment>
<gene>
    <name evidence="17" type="ORF">CCH79_00017523</name>
</gene>
<dbReference type="InterPro" id="IPR012341">
    <property type="entry name" value="6hp_glycosidase-like_sf"/>
</dbReference>
<dbReference type="EMBL" id="NHOQ01000961">
    <property type="protein sequence ID" value="PWA27978.1"/>
    <property type="molecule type" value="Genomic_DNA"/>
</dbReference>
<sequence length="489" mass="54903">MRRRERLGDAVTHGCLDALTARNKQRLGIGALSEAAQKLTDQNRLVAEDYCHRRVAVAMGENMSKRLKLVSTTEADMEERSFPNQYPDWEQGLAVSNAGAELDSDEPLDAEGKVNAAFLRKVQSKINDLLQQMEEGLKTADPHDFSTYTGWTGIALLYLQLHRISGEASHLQRALDYVKRAMRILNGRKVTFLCGDAGPLAVGAVVHHKLNNNTESKDCVSRLLQLQRSVISPDNEMPDELLFGRTGYLFALLYVNKEIGADAVAEATITKVVTAIVESGKNMSAEEKKTDRCPLLYEWHKKQYVGAAHGLTGIFYILMQPGARLHPTTLAELVRPSIDYVRHKRFRSGNFPSSLSNESDRLVHWCHGAPGVIHMLIMAYKMFKEEKYLKEAVDCAEVIWQRGLLRKGYGICHGTAGNGYAFLTLYKLTQEKKYLYRACKFAEWCLDYGTHGCRIPDRPYSLFEGMAGTIHYLSEMANPEASSFPAFEL</sequence>
<evidence type="ECO:0000256" key="9">
    <source>
        <dbReference type="ARBA" id="ARBA00023136"/>
    </source>
</evidence>
<dbReference type="FunFam" id="1.50.10.10:FF:000022">
    <property type="entry name" value="LanC like 2"/>
    <property type="match status" value="1"/>
</dbReference>
<comment type="subcellular location">
    <subcellularLocation>
        <location evidence="2">Cell membrane</location>
    </subcellularLocation>
    <subcellularLocation>
        <location evidence="3">Cytoplasm</location>
    </subcellularLocation>
    <subcellularLocation>
        <location evidence="1">Nucleus</location>
    </subcellularLocation>
</comment>
<accession>A0A315VWP2</accession>
<feature type="binding site" evidence="16">
    <location>
        <position position="413"/>
    </location>
    <ligand>
        <name>Zn(2+)</name>
        <dbReference type="ChEBI" id="CHEBI:29105"/>
    </ligand>
</feature>
<evidence type="ECO:0000256" key="15">
    <source>
        <dbReference type="ARBA" id="ARBA00079485"/>
    </source>
</evidence>
<protein>
    <recommendedName>
        <fullName evidence="14">LanC-like protein 2</fullName>
    </recommendedName>
    <alternativeName>
        <fullName evidence="15">Testis-specific adriamycin sensitivity protein</fullName>
    </alternativeName>
</protein>
<evidence type="ECO:0000256" key="11">
    <source>
        <dbReference type="ARBA" id="ARBA00023288"/>
    </source>
</evidence>
<evidence type="ECO:0000256" key="3">
    <source>
        <dbReference type="ARBA" id="ARBA00004496"/>
    </source>
</evidence>
<evidence type="ECO:0000256" key="4">
    <source>
        <dbReference type="ARBA" id="ARBA00007179"/>
    </source>
</evidence>